<evidence type="ECO:0000256" key="18">
    <source>
        <dbReference type="ARBA" id="ARBA00023273"/>
    </source>
</evidence>
<keyword evidence="9" id="KW-0493">Microtubule</keyword>
<dbReference type="GeneTree" id="ENSGT00940000155214"/>
<dbReference type="InterPro" id="IPR020850">
    <property type="entry name" value="GED_dom"/>
</dbReference>
<accession>A0A287CWI8</accession>
<reference evidence="29" key="2">
    <citation type="submission" date="2025-08" db="UniProtKB">
        <authorList>
            <consortium name="Ensembl"/>
        </authorList>
    </citation>
    <scope>IDENTIFICATION</scope>
</reference>
<evidence type="ECO:0000313" key="30">
    <source>
        <dbReference type="Proteomes" id="UP000005215"/>
    </source>
</evidence>
<feature type="domain" description="Dynamin-type G" evidence="28">
    <location>
        <begin position="1"/>
        <end position="248"/>
    </location>
</feature>
<keyword evidence="18" id="KW-0966">Cell projection</keyword>
<dbReference type="CDD" id="cd08771">
    <property type="entry name" value="DLP_1"/>
    <property type="match status" value="1"/>
</dbReference>
<dbReference type="FunFam" id="3.40.50.300:FF:000045">
    <property type="entry name" value="dynamin-1 isoform X2"/>
    <property type="match status" value="1"/>
</dbReference>
<dbReference type="FunFam" id="1.20.120.1240:FF:000014">
    <property type="entry name" value="Dynamin 2b"/>
    <property type="match status" value="1"/>
</dbReference>
<dbReference type="SMART" id="SM00233">
    <property type="entry name" value="PH"/>
    <property type="match status" value="1"/>
</dbReference>
<evidence type="ECO:0000256" key="13">
    <source>
        <dbReference type="ARBA" id="ARBA00023074"/>
    </source>
</evidence>
<evidence type="ECO:0000256" key="1">
    <source>
        <dbReference type="ARBA" id="ARBA00004236"/>
    </source>
</evidence>
<sequence length="805" mass="91144">MGKKVDPRDFLPRGSGIVTRRPLVLQLVNANTEYAEFLHCKGKKFTDFEEVRLEIEAETDRVTGTNKGISPVPINLRVYSPHVLNLTLVDLPGMTKVPVGDQPADIEFQIRDMLMQFVTKENCLILAVSPANSDLANSDALKVAKEVDPQGQRTIGVITKLDLMDEGTDARDVLENKLLPLRRGYIGVVNRSQKDIDGKKDITAALAAERKFFLSHPSYRHLADRMGTPYLQKVLNQQLTNHIRDTLPGLRNKLQSQLLSIEKEVEEYKNFRPDDPSRKTKALLQMVQQFAVDFEKRIEGSGDQIDTYELSGGARINRIFHERFPFELVKMEFDEKELRREISYAIKNIHGIRTGLFTPDLAFEATVKKQVQKLKEPSIKCVDMVVSELTTTIRKCSEKLQQYPRLREEMERIVTTHIREREGRTKEQVMLLIDIELAYMNTNHEDFIGFANAQQRSNQMNKKKASGNQDEILVIRKGWLTINNIGIMKGGSKEYWFVLTAENLSWYKDDEEKEKKYMLSVDNLKLRDVEKGFMSSKHIFALFNTEQRNVYKDYRQLELACETQEEVDSWKASFLRAGVYPERVGDKEKASESEENGSDSFMHSMDPQLERQVETIRNLVDSYMAIVNKTVRDLMPKTIMHLMINNTKEFIFSELLANLYSCGDQNTLMEESAEQAQRRDEMLRMYHALKEALSIIGDINTTTVSTPMPPPVDDSWLQVQSVPAGRRSPTSSPTPQRRAPAVPPARPGSRGPAPGPPPAGSALGGAPPVPSRPGASPDPFGPPPQVPSRPNRAPPGVPRITISDP</sequence>
<reference evidence="29" key="3">
    <citation type="submission" date="2025-09" db="UniProtKB">
        <authorList>
            <consortium name="Ensembl"/>
        </authorList>
    </citation>
    <scope>IDENTIFICATION</scope>
</reference>
<evidence type="ECO:0000256" key="19">
    <source>
        <dbReference type="ARBA" id="ARBA00023329"/>
    </source>
</evidence>
<dbReference type="InterPro" id="IPR030381">
    <property type="entry name" value="G_DYNAMIN_dom"/>
</dbReference>
<gene>
    <name evidence="29" type="primary">DNM1</name>
</gene>
<evidence type="ECO:0000256" key="14">
    <source>
        <dbReference type="ARBA" id="ARBA00023134"/>
    </source>
</evidence>
<dbReference type="FunFam" id="1.20.120.1240:FF:000019">
    <property type="entry name" value="Dynamin 2"/>
    <property type="match status" value="1"/>
</dbReference>
<comment type="subcellular location">
    <subcellularLocation>
        <location evidence="1">Cell membrane</location>
    </subcellularLocation>
    <subcellularLocation>
        <location evidence="2">Cytoplasmic vesicle</location>
        <location evidence="2">Secretory vesicle</location>
        <location evidence="2">Chromaffin granule</location>
    </subcellularLocation>
    <subcellularLocation>
        <location evidence="3">Membrane</location>
        <location evidence="3">Clathrin-coated pit</location>
    </subcellularLocation>
    <subcellularLocation>
        <location evidence="20">Presynapse</location>
    </subcellularLocation>
</comment>
<dbReference type="PROSITE" id="PS51718">
    <property type="entry name" value="G_DYNAMIN_2"/>
    <property type="match status" value="1"/>
</dbReference>
<evidence type="ECO:0000256" key="22">
    <source>
        <dbReference type="ARBA" id="ARBA00073713"/>
    </source>
</evidence>
<keyword evidence="15" id="KW-0472">Membrane</keyword>
<evidence type="ECO:0000259" key="27">
    <source>
        <dbReference type="PROSITE" id="PS51388"/>
    </source>
</evidence>
<evidence type="ECO:0000256" key="17">
    <source>
        <dbReference type="ARBA" id="ARBA00023176"/>
    </source>
</evidence>
<dbReference type="GO" id="GO:0005525">
    <property type="term" value="F:GTP binding"/>
    <property type="evidence" value="ECO:0007669"/>
    <property type="project" value="UniProtKB-KW"/>
</dbReference>
<evidence type="ECO:0000256" key="7">
    <source>
        <dbReference type="ARBA" id="ARBA00022553"/>
    </source>
</evidence>
<keyword evidence="6" id="KW-0488">Methylation</keyword>
<keyword evidence="13" id="KW-0944">Nitration</keyword>
<evidence type="ECO:0000256" key="11">
    <source>
        <dbReference type="ARBA" id="ARBA00022801"/>
    </source>
</evidence>
<keyword evidence="14 24" id="KW-0342">GTP-binding</keyword>
<evidence type="ECO:0000256" key="23">
    <source>
        <dbReference type="ARBA" id="ARBA00075371"/>
    </source>
</evidence>
<feature type="compositionally biased region" description="Pro residues" evidence="25">
    <location>
        <begin position="779"/>
        <end position="797"/>
    </location>
</feature>
<evidence type="ECO:0000256" key="25">
    <source>
        <dbReference type="SAM" id="MobiDB-lite"/>
    </source>
</evidence>
<dbReference type="InterPro" id="IPR027417">
    <property type="entry name" value="P-loop_NTPase"/>
</dbReference>
<evidence type="ECO:0000256" key="5">
    <source>
        <dbReference type="ARBA" id="ARBA00022475"/>
    </source>
</evidence>
<keyword evidence="11" id="KW-0378">Hydrolase</keyword>
<keyword evidence="30" id="KW-1185">Reference proteome</keyword>
<reference evidence="30" key="1">
    <citation type="submission" date="2011-11" db="EMBL/GenBank/DDBJ databases">
        <title>The Draft Genome of Spermophilus tridecemlineatus.</title>
        <authorList>
            <consortium name="The Broad Institute Genome Assembly &amp; Analysis Group"/>
            <consortium name="Computational R&amp;D Group"/>
            <consortium name="and Sequencing Platform"/>
            <person name="Di Palma F."/>
            <person name="Alfoldi J."/>
            <person name="Johnson J."/>
            <person name="Berlin A."/>
            <person name="Gnerre S."/>
            <person name="Jaffe D."/>
            <person name="MacCallum I."/>
            <person name="Young S."/>
            <person name="Walker B.J."/>
            <person name="Lindblad-Toh K."/>
        </authorList>
    </citation>
    <scope>NUCLEOTIDE SEQUENCE [LARGE SCALE GENOMIC DNA]</scope>
</reference>
<dbReference type="SMART" id="SM00302">
    <property type="entry name" value="GED"/>
    <property type="match status" value="1"/>
</dbReference>
<dbReference type="PROSITE" id="PS51388">
    <property type="entry name" value="GED"/>
    <property type="match status" value="1"/>
</dbReference>
<dbReference type="PRINTS" id="PR00195">
    <property type="entry name" value="DYNAMIN"/>
</dbReference>
<evidence type="ECO:0000259" key="28">
    <source>
        <dbReference type="PROSITE" id="PS51718"/>
    </source>
</evidence>
<keyword evidence="7" id="KW-0597">Phosphoprotein</keyword>
<dbReference type="InterPro" id="IPR011993">
    <property type="entry name" value="PH-like_dom_sf"/>
</dbReference>
<evidence type="ECO:0000256" key="8">
    <source>
        <dbReference type="ARBA" id="ARBA00022583"/>
    </source>
</evidence>
<dbReference type="Pfam" id="PF02212">
    <property type="entry name" value="GED"/>
    <property type="match status" value="1"/>
</dbReference>
<keyword evidence="16" id="KW-0505">Motor protein</keyword>
<evidence type="ECO:0000256" key="6">
    <source>
        <dbReference type="ARBA" id="ARBA00022481"/>
    </source>
</evidence>
<proteinExistence type="inferred from homology"/>
<dbReference type="Proteomes" id="UP000005215">
    <property type="component" value="Unassembled WGS sequence"/>
</dbReference>
<comment type="catalytic activity">
    <reaction evidence="21">
        <text>GTP + H2O = GDP + phosphate + H(+)</text>
        <dbReference type="Rhea" id="RHEA:19669"/>
        <dbReference type="ChEBI" id="CHEBI:15377"/>
        <dbReference type="ChEBI" id="CHEBI:15378"/>
        <dbReference type="ChEBI" id="CHEBI:37565"/>
        <dbReference type="ChEBI" id="CHEBI:43474"/>
        <dbReference type="ChEBI" id="CHEBI:58189"/>
        <dbReference type="EC" id="3.6.5.5"/>
    </reaction>
    <physiologicalReaction direction="left-to-right" evidence="21">
        <dbReference type="Rhea" id="RHEA:19670"/>
    </physiologicalReaction>
</comment>
<keyword evidence="12" id="KW-0770">Synapse</keyword>
<evidence type="ECO:0000313" key="29">
    <source>
        <dbReference type="Ensembl" id="ENSSTOP00000025638.1"/>
    </source>
</evidence>
<evidence type="ECO:0000256" key="21">
    <source>
        <dbReference type="ARBA" id="ARBA00050873"/>
    </source>
</evidence>
<dbReference type="AlphaFoldDB" id="A0A287CWI8"/>
<keyword evidence="17" id="KW-0168">Coated pit</keyword>
<dbReference type="EC" id="3.6.5.5" evidence="4"/>
<evidence type="ECO:0000256" key="2">
    <source>
        <dbReference type="ARBA" id="ARBA00004248"/>
    </source>
</evidence>
<dbReference type="PROSITE" id="PS00410">
    <property type="entry name" value="G_DYNAMIN_1"/>
    <property type="match status" value="1"/>
</dbReference>
<dbReference type="InterPro" id="IPR045063">
    <property type="entry name" value="Dynamin_N"/>
</dbReference>
<dbReference type="GO" id="GO:0031623">
    <property type="term" value="P:receptor internalization"/>
    <property type="evidence" value="ECO:0007669"/>
    <property type="project" value="TreeGrafter"/>
</dbReference>
<dbReference type="PANTHER" id="PTHR11566">
    <property type="entry name" value="DYNAMIN"/>
    <property type="match status" value="1"/>
</dbReference>
<evidence type="ECO:0000256" key="3">
    <source>
        <dbReference type="ARBA" id="ARBA00004600"/>
    </source>
</evidence>
<dbReference type="Pfam" id="PF00350">
    <property type="entry name" value="Dynamin_N"/>
    <property type="match status" value="1"/>
</dbReference>
<dbReference type="Pfam" id="PF01031">
    <property type="entry name" value="Dynamin_M"/>
    <property type="match status" value="1"/>
</dbReference>
<dbReference type="Pfam" id="PF00169">
    <property type="entry name" value="PH"/>
    <property type="match status" value="1"/>
</dbReference>
<dbReference type="SUPFAM" id="SSF52540">
    <property type="entry name" value="P-loop containing nucleoside triphosphate hydrolases"/>
    <property type="match status" value="1"/>
</dbReference>
<dbReference type="Gene3D" id="2.30.29.30">
    <property type="entry name" value="Pleckstrin-homology domain (PH domain)/Phosphotyrosine-binding domain (PTB)"/>
    <property type="match status" value="1"/>
</dbReference>
<dbReference type="GO" id="GO:0016185">
    <property type="term" value="P:synaptic vesicle budding from presynaptic endocytic zone membrane"/>
    <property type="evidence" value="ECO:0007669"/>
    <property type="project" value="TreeGrafter"/>
</dbReference>
<protein>
    <recommendedName>
        <fullName evidence="22">Dynamin-1</fullName>
        <ecNumber evidence="4">3.6.5.5</ecNumber>
    </recommendedName>
    <alternativeName>
        <fullName evidence="23">Dynamin I</fullName>
    </alternativeName>
</protein>
<evidence type="ECO:0000256" key="20">
    <source>
        <dbReference type="ARBA" id="ARBA00034106"/>
    </source>
</evidence>
<evidence type="ECO:0000256" key="9">
    <source>
        <dbReference type="ARBA" id="ARBA00022701"/>
    </source>
</evidence>
<evidence type="ECO:0000256" key="24">
    <source>
        <dbReference type="RuleBase" id="RU003932"/>
    </source>
</evidence>
<evidence type="ECO:0000256" key="12">
    <source>
        <dbReference type="ARBA" id="ARBA00023018"/>
    </source>
</evidence>
<keyword evidence="10 24" id="KW-0547">Nucleotide-binding</keyword>
<dbReference type="FunFam" id="2.30.29.30:FF:000555">
    <property type="entry name" value="dynamin-1-like isoform X1"/>
    <property type="match status" value="1"/>
</dbReference>
<dbReference type="PANTHER" id="PTHR11566:SF32">
    <property type="entry name" value="DYNAMIN-1"/>
    <property type="match status" value="1"/>
</dbReference>
<dbReference type="EMBL" id="AGTP01020091">
    <property type="status" value="NOT_ANNOTATED_CDS"/>
    <property type="molecule type" value="Genomic_DNA"/>
</dbReference>
<dbReference type="GO" id="GO:0005905">
    <property type="term" value="C:clathrin-coated pit"/>
    <property type="evidence" value="ECO:0007669"/>
    <property type="project" value="UniProtKB-SubCell"/>
</dbReference>
<evidence type="ECO:0000256" key="15">
    <source>
        <dbReference type="ARBA" id="ARBA00023136"/>
    </source>
</evidence>
<evidence type="ECO:0000259" key="26">
    <source>
        <dbReference type="PROSITE" id="PS50003"/>
    </source>
</evidence>
<dbReference type="GO" id="GO:0042583">
    <property type="term" value="C:chromaffin granule"/>
    <property type="evidence" value="ECO:0007669"/>
    <property type="project" value="UniProtKB-SubCell"/>
</dbReference>
<dbReference type="Gene3D" id="1.20.120.1240">
    <property type="entry name" value="Dynamin, middle domain"/>
    <property type="match status" value="1"/>
</dbReference>
<evidence type="ECO:0000256" key="4">
    <source>
        <dbReference type="ARBA" id="ARBA00011980"/>
    </source>
</evidence>
<keyword evidence="8" id="KW-0254">Endocytosis</keyword>
<keyword evidence="5" id="KW-1003">Cell membrane</keyword>
<dbReference type="InterPro" id="IPR000375">
    <property type="entry name" value="Dynamin_stalk"/>
</dbReference>
<dbReference type="InterPro" id="IPR003130">
    <property type="entry name" value="GED"/>
</dbReference>
<feature type="domain" description="PH" evidence="26">
    <location>
        <begin position="473"/>
        <end position="579"/>
    </location>
</feature>
<dbReference type="SMART" id="SM00053">
    <property type="entry name" value="DYNc"/>
    <property type="match status" value="1"/>
</dbReference>
<keyword evidence="19" id="KW-0968">Cytoplasmic vesicle</keyword>
<feature type="region of interest" description="Disordered" evidence="25">
    <location>
        <begin position="721"/>
        <end position="805"/>
    </location>
</feature>
<dbReference type="InterPro" id="IPR022812">
    <property type="entry name" value="Dynamin"/>
</dbReference>
<dbReference type="Gene3D" id="3.40.50.300">
    <property type="entry name" value="P-loop containing nucleotide triphosphate hydrolases"/>
    <property type="match status" value="1"/>
</dbReference>
<dbReference type="GO" id="GO:0003924">
    <property type="term" value="F:GTPase activity"/>
    <property type="evidence" value="ECO:0007669"/>
    <property type="project" value="InterPro"/>
</dbReference>
<dbReference type="GO" id="GO:0098835">
    <property type="term" value="C:presynaptic endocytic zone membrane"/>
    <property type="evidence" value="ECO:0007669"/>
    <property type="project" value="UniProtKB-ARBA"/>
</dbReference>
<organism evidence="29 30">
    <name type="scientific">Ictidomys tridecemlineatus</name>
    <name type="common">Thirteen-lined ground squirrel</name>
    <name type="synonym">Spermophilus tridecemlineatus</name>
    <dbReference type="NCBI Taxonomy" id="43179"/>
    <lineage>
        <taxon>Eukaryota</taxon>
        <taxon>Metazoa</taxon>
        <taxon>Chordata</taxon>
        <taxon>Craniata</taxon>
        <taxon>Vertebrata</taxon>
        <taxon>Euteleostomi</taxon>
        <taxon>Mammalia</taxon>
        <taxon>Eutheria</taxon>
        <taxon>Euarchontoglires</taxon>
        <taxon>Glires</taxon>
        <taxon>Rodentia</taxon>
        <taxon>Sciuromorpha</taxon>
        <taxon>Sciuridae</taxon>
        <taxon>Xerinae</taxon>
        <taxon>Marmotini</taxon>
        <taxon>Ictidomys</taxon>
    </lineage>
</organism>
<name>A0A287CWI8_ICTTR</name>
<dbReference type="SUPFAM" id="SSF50729">
    <property type="entry name" value="PH domain-like"/>
    <property type="match status" value="1"/>
</dbReference>
<evidence type="ECO:0000256" key="10">
    <source>
        <dbReference type="ARBA" id="ARBA00022741"/>
    </source>
</evidence>
<evidence type="ECO:0000256" key="16">
    <source>
        <dbReference type="ARBA" id="ARBA00023175"/>
    </source>
</evidence>
<dbReference type="GO" id="GO:0008017">
    <property type="term" value="F:microtubule binding"/>
    <property type="evidence" value="ECO:0007669"/>
    <property type="project" value="TreeGrafter"/>
</dbReference>
<comment type="similarity">
    <text evidence="24">Belongs to the TRAFAC class dynamin-like GTPase superfamily. Dynamin/Fzo/YdjA family.</text>
</comment>
<dbReference type="CDD" id="cd01256">
    <property type="entry name" value="PH_dynamin"/>
    <property type="match status" value="1"/>
</dbReference>
<dbReference type="InterPro" id="IPR019762">
    <property type="entry name" value="Dynamin_GTPase_CS"/>
</dbReference>
<feature type="domain" description="GED" evidence="27">
    <location>
        <begin position="613"/>
        <end position="704"/>
    </location>
</feature>
<dbReference type="Ensembl" id="ENSSTOT00000040653.1">
    <property type="protein sequence ID" value="ENSSTOP00000025638.1"/>
    <property type="gene ID" value="ENSSTOG00000007980.3"/>
</dbReference>
<dbReference type="InterPro" id="IPR001849">
    <property type="entry name" value="PH_domain"/>
</dbReference>
<dbReference type="GO" id="GO:0005874">
    <property type="term" value="C:microtubule"/>
    <property type="evidence" value="ECO:0007669"/>
    <property type="project" value="UniProtKB-KW"/>
</dbReference>
<dbReference type="InterPro" id="IPR001401">
    <property type="entry name" value="Dynamin_GTPase"/>
</dbReference>
<dbReference type="PROSITE" id="PS50003">
    <property type="entry name" value="PH_DOMAIN"/>
    <property type="match status" value="1"/>
</dbReference>